<dbReference type="EMBL" id="SLWB01000001">
    <property type="protein sequence ID" value="TCN73212.1"/>
    <property type="molecule type" value="Genomic_DNA"/>
</dbReference>
<proteinExistence type="predicted"/>
<sequence length="233" mass="24715">MTKKLLFSLGFLLMSSAFSFAQKGRVYVANDFDGINFSLPVELNVSIGSKYEVKAIGTSDDIDWIVIEKNGSSLSIKSKSKFGHHRFDRETKLYVTLPRLENLSLAGSGDIYVKGEVAVNTLRINVAGSGDVTIEKVSVDNFDVNVSGSGNVKISNRSSANSAEYKIAGSGSISSRNVVAKSVEVNIAGSGDVNTYASENLSVKIAGSGNVECLGNPKNVEKVKFGSGSISVK</sequence>
<feature type="chain" id="PRO_5020645600" evidence="1">
    <location>
        <begin position="22"/>
        <end position="233"/>
    </location>
</feature>
<evidence type="ECO:0000259" key="2">
    <source>
        <dbReference type="Pfam" id="PF10988"/>
    </source>
</evidence>
<accession>A0A4R2EVZ5</accession>
<dbReference type="Gene3D" id="2.160.20.120">
    <property type="match status" value="1"/>
</dbReference>
<evidence type="ECO:0000313" key="3">
    <source>
        <dbReference type="EMBL" id="TCN73212.1"/>
    </source>
</evidence>
<feature type="domain" description="Putative auto-transporter adhesin head GIN" evidence="2">
    <location>
        <begin position="31"/>
        <end position="217"/>
    </location>
</feature>
<dbReference type="Pfam" id="PF10988">
    <property type="entry name" value="DUF2807"/>
    <property type="match status" value="1"/>
</dbReference>
<dbReference type="PANTHER" id="PTHR39200">
    <property type="entry name" value="HYPOTHETICAL EXPORTED PROTEIN"/>
    <property type="match status" value="1"/>
</dbReference>
<comment type="caution">
    <text evidence="3">The sequence shown here is derived from an EMBL/GenBank/DDBJ whole genome shotgun (WGS) entry which is preliminary data.</text>
</comment>
<feature type="signal peptide" evidence="1">
    <location>
        <begin position="1"/>
        <end position="21"/>
    </location>
</feature>
<gene>
    <name evidence="3" type="ORF">CLV25_101433</name>
</gene>
<dbReference type="PANTHER" id="PTHR39200:SF1">
    <property type="entry name" value="AUTO-TRANSPORTER ADHESIN HEAD GIN DOMAIN-CONTAINING PROTEIN-RELATED"/>
    <property type="match status" value="1"/>
</dbReference>
<dbReference type="RefSeq" id="WP_131837987.1">
    <property type="nucleotide sequence ID" value="NZ_SLWB01000001.1"/>
</dbReference>
<reference evidence="3 4" key="1">
    <citation type="submission" date="2019-03" db="EMBL/GenBank/DDBJ databases">
        <title>Genomic Encyclopedia of Archaeal and Bacterial Type Strains, Phase II (KMG-II): from individual species to whole genera.</title>
        <authorList>
            <person name="Goeker M."/>
        </authorList>
    </citation>
    <scope>NUCLEOTIDE SEQUENCE [LARGE SCALE GENOMIC DNA]</scope>
    <source>
        <strain evidence="3 4">RL-C</strain>
    </source>
</reference>
<protein>
    <submittedName>
        <fullName evidence="3">Putative autotransporter adhesin-like protein</fullName>
    </submittedName>
</protein>
<dbReference type="OrthoDB" id="680270at2"/>
<dbReference type="AlphaFoldDB" id="A0A4R2EVZ5"/>
<keyword evidence="1" id="KW-0732">Signal</keyword>
<dbReference type="Proteomes" id="UP000294830">
    <property type="component" value="Unassembled WGS sequence"/>
</dbReference>
<keyword evidence="4" id="KW-1185">Reference proteome</keyword>
<evidence type="ECO:0000256" key="1">
    <source>
        <dbReference type="SAM" id="SignalP"/>
    </source>
</evidence>
<dbReference type="InterPro" id="IPR021255">
    <property type="entry name" value="DUF2807"/>
</dbReference>
<name>A0A4R2EVZ5_9BACT</name>
<evidence type="ECO:0000313" key="4">
    <source>
        <dbReference type="Proteomes" id="UP000294830"/>
    </source>
</evidence>
<organism evidence="3 4">
    <name type="scientific">Acetobacteroides hydrogenigenes</name>
    <dbReference type="NCBI Taxonomy" id="979970"/>
    <lineage>
        <taxon>Bacteria</taxon>
        <taxon>Pseudomonadati</taxon>
        <taxon>Bacteroidota</taxon>
        <taxon>Bacteroidia</taxon>
        <taxon>Bacteroidales</taxon>
        <taxon>Rikenellaceae</taxon>
        <taxon>Acetobacteroides</taxon>
    </lineage>
</organism>